<dbReference type="STRING" id="469604.HMPREF0946_00816"/>
<dbReference type="AlphaFoldDB" id="C7XPK0"/>
<sequence>MKKITRKIIINALKNNEIKIVCTHLDSGYCSQVKTPFTVTGEYREHLIRMYNQNNKMFRVQSDNKFSCLYDDYMIEG</sequence>
<organism evidence="1 2">
    <name type="scientific">Fusobacterium vincentii 3_1_36A2</name>
    <dbReference type="NCBI Taxonomy" id="469604"/>
    <lineage>
        <taxon>Bacteria</taxon>
        <taxon>Fusobacteriati</taxon>
        <taxon>Fusobacteriota</taxon>
        <taxon>Fusobacteriia</taxon>
        <taxon>Fusobacteriales</taxon>
        <taxon>Fusobacteriaceae</taxon>
        <taxon>Fusobacterium</taxon>
    </lineage>
</organism>
<accession>C7XPK0</accession>
<dbReference type="Proteomes" id="UP000016231">
    <property type="component" value="Chromosome"/>
</dbReference>
<dbReference type="RefSeq" id="WP_008799680.1">
    <property type="nucleotide sequence ID" value="NC_022196.1"/>
</dbReference>
<gene>
    <name evidence="1" type="ORF">HMPREF0946_00816</name>
</gene>
<dbReference type="EMBL" id="CP003700">
    <property type="protein sequence ID" value="EEU32743.1"/>
    <property type="molecule type" value="Genomic_DNA"/>
</dbReference>
<proteinExistence type="predicted"/>
<reference evidence="1 2" key="1">
    <citation type="submission" date="2013-08" db="EMBL/GenBank/DDBJ databases">
        <title>The Genome Sequence of Fusobacterium sp. 3_1_36A2.</title>
        <authorList>
            <consortium name="The Broad Institute Genome Sequencing Platform"/>
            <person name="Earl A."/>
            <person name="Ward D."/>
            <person name="Feldgarden M."/>
            <person name="Gevers D."/>
            <person name="Strauss J."/>
            <person name="White A."/>
            <person name="Allen-Vercoe E."/>
            <person name="Walker B."/>
            <person name="Young S.K."/>
            <person name="Zeng Q."/>
            <person name="Gargeya S."/>
            <person name="Fitzgerald M."/>
            <person name="Haas B."/>
            <person name="Abouelleil A."/>
            <person name="Alvarado L."/>
            <person name="Arachchi H.M."/>
            <person name="Berlin A.M."/>
            <person name="Chapman S.B."/>
            <person name="Goldberg J."/>
            <person name="Griggs A."/>
            <person name="Gujja S."/>
            <person name="Hansen M."/>
            <person name="Howarth C."/>
            <person name="Imamovic A."/>
            <person name="Larimer J."/>
            <person name="McCowen C."/>
            <person name="Montmayeur A."/>
            <person name="Murphy C."/>
            <person name="Neiman D."/>
            <person name="Pearson M."/>
            <person name="Priest M."/>
            <person name="Roberts A."/>
            <person name="Saif S."/>
            <person name="Shea T."/>
            <person name="Sisk P."/>
            <person name="Sykes S."/>
            <person name="Wortman J."/>
            <person name="Nusbaum C."/>
            <person name="Birren B."/>
        </authorList>
    </citation>
    <scope>NUCLEOTIDE SEQUENCE [LARGE SCALE GENOMIC DNA]</scope>
    <source>
        <strain evidence="1 2">3_1_36A2</strain>
    </source>
</reference>
<dbReference type="KEGG" id="fnc:HMPREF0946_00816"/>
<evidence type="ECO:0000313" key="2">
    <source>
        <dbReference type="Proteomes" id="UP000016231"/>
    </source>
</evidence>
<evidence type="ECO:0000313" key="1">
    <source>
        <dbReference type="EMBL" id="EEU32743.1"/>
    </source>
</evidence>
<dbReference type="HOGENOM" id="CLU_2632956_0_0_0"/>
<name>C7XPK0_FUSVC</name>
<protein>
    <submittedName>
        <fullName evidence="1">Uncharacterized protein</fullName>
    </submittedName>
</protein>